<name>A0A543GGW4_9PSEU</name>
<reference evidence="3 4" key="1">
    <citation type="submission" date="2019-06" db="EMBL/GenBank/DDBJ databases">
        <title>Sequencing the genomes of 1000 actinobacteria strains.</title>
        <authorList>
            <person name="Klenk H.-P."/>
        </authorList>
    </citation>
    <scope>NUCLEOTIDE SEQUENCE [LARGE SCALE GENOMIC DNA]</scope>
    <source>
        <strain evidence="3 4">DSM 45511</strain>
    </source>
</reference>
<dbReference type="AlphaFoldDB" id="A0A543GGW4"/>
<dbReference type="GO" id="GO:0016810">
    <property type="term" value="F:hydrolase activity, acting on carbon-nitrogen (but not peptide) bonds"/>
    <property type="evidence" value="ECO:0007669"/>
    <property type="project" value="InterPro"/>
</dbReference>
<evidence type="ECO:0000256" key="1">
    <source>
        <dbReference type="ARBA" id="ARBA00022801"/>
    </source>
</evidence>
<feature type="domain" description="Amidohydrolase-related" evidence="2">
    <location>
        <begin position="8"/>
        <end position="107"/>
    </location>
</feature>
<keyword evidence="1 3" id="KW-0378">Hydrolase</keyword>
<organism evidence="3 4">
    <name type="scientific">Pseudonocardia cypriaca</name>
    <dbReference type="NCBI Taxonomy" id="882449"/>
    <lineage>
        <taxon>Bacteria</taxon>
        <taxon>Bacillati</taxon>
        <taxon>Actinomycetota</taxon>
        <taxon>Actinomycetes</taxon>
        <taxon>Pseudonocardiales</taxon>
        <taxon>Pseudonocardiaceae</taxon>
        <taxon>Pseudonocardia</taxon>
    </lineage>
</organism>
<dbReference type="RefSeq" id="WP_142100802.1">
    <property type="nucleotide sequence ID" value="NZ_VFPH01000001.1"/>
</dbReference>
<dbReference type="Proteomes" id="UP000319818">
    <property type="component" value="Unassembled WGS sequence"/>
</dbReference>
<gene>
    <name evidence="3" type="ORF">FB388_2711</name>
</gene>
<dbReference type="InterPro" id="IPR011059">
    <property type="entry name" value="Metal-dep_hydrolase_composite"/>
</dbReference>
<dbReference type="InterPro" id="IPR006680">
    <property type="entry name" value="Amidohydro-rel"/>
</dbReference>
<dbReference type="PANTHER" id="PTHR43794">
    <property type="entry name" value="AMINOHYDROLASE SSNA-RELATED"/>
    <property type="match status" value="1"/>
</dbReference>
<dbReference type="Pfam" id="PF01979">
    <property type="entry name" value="Amidohydro_1"/>
    <property type="match status" value="1"/>
</dbReference>
<accession>A0A543GGW4</accession>
<dbReference type="Gene3D" id="2.30.40.10">
    <property type="entry name" value="Urease, subunit C, domain 1"/>
    <property type="match status" value="1"/>
</dbReference>
<dbReference type="EMBL" id="VFPH01000001">
    <property type="protein sequence ID" value="TQM45311.1"/>
    <property type="molecule type" value="Genomic_DNA"/>
</dbReference>
<dbReference type="PANTHER" id="PTHR43794:SF11">
    <property type="entry name" value="AMIDOHYDROLASE-RELATED DOMAIN-CONTAINING PROTEIN"/>
    <property type="match status" value="1"/>
</dbReference>
<dbReference type="InterPro" id="IPR032466">
    <property type="entry name" value="Metal_Hydrolase"/>
</dbReference>
<protein>
    <submittedName>
        <fullName evidence="3">Amidohydrolase family protein</fullName>
    </submittedName>
</protein>
<comment type="caution">
    <text evidence="3">The sequence shown here is derived from an EMBL/GenBank/DDBJ whole genome shotgun (WGS) entry which is preliminary data.</text>
</comment>
<evidence type="ECO:0000313" key="3">
    <source>
        <dbReference type="EMBL" id="TQM45311.1"/>
    </source>
</evidence>
<dbReference type="Gene3D" id="3.20.20.140">
    <property type="entry name" value="Metal-dependent hydrolases"/>
    <property type="match status" value="1"/>
</dbReference>
<dbReference type="InterPro" id="IPR050287">
    <property type="entry name" value="MTA/SAH_deaminase"/>
</dbReference>
<sequence length="196" mass="20979">MIDARERVVLPGFVDTHRHGWQSVLRAAALDVDLAGYLDRVAGRLAPALDPADVATASLLTGLECLDAGITTVQDHAHIVYTPEHAAAVVEGLQASGVRAVFGYGRPVLDEPRPWFAGDVRRVRTDVLPGDDGLVTMMLAATVRHTCRSRRSSRSGPSPGSWACGSPCTSVRAPWPGGRWRCCASWGSPSPARSTW</sequence>
<dbReference type="SUPFAM" id="SSF51556">
    <property type="entry name" value="Metallo-dependent hydrolases"/>
    <property type="match status" value="1"/>
</dbReference>
<keyword evidence="4" id="KW-1185">Reference proteome</keyword>
<evidence type="ECO:0000313" key="4">
    <source>
        <dbReference type="Proteomes" id="UP000319818"/>
    </source>
</evidence>
<evidence type="ECO:0000259" key="2">
    <source>
        <dbReference type="Pfam" id="PF01979"/>
    </source>
</evidence>
<proteinExistence type="predicted"/>
<dbReference type="OrthoDB" id="3189065at2"/>